<dbReference type="Gene3D" id="3.40.50.150">
    <property type="entry name" value="Vaccinia Virus protein VP39"/>
    <property type="match status" value="1"/>
</dbReference>
<dbReference type="Pfam" id="PF13649">
    <property type="entry name" value="Methyltransf_25"/>
    <property type="match status" value="1"/>
</dbReference>
<organism evidence="2 3">
    <name type="scientific">Desulfosporosinus hippei DSM 8344</name>
    <dbReference type="NCBI Taxonomy" id="1121419"/>
    <lineage>
        <taxon>Bacteria</taxon>
        <taxon>Bacillati</taxon>
        <taxon>Bacillota</taxon>
        <taxon>Clostridia</taxon>
        <taxon>Eubacteriales</taxon>
        <taxon>Desulfitobacteriaceae</taxon>
        <taxon>Desulfosporosinus</taxon>
    </lineage>
</organism>
<dbReference type="Proteomes" id="UP000198656">
    <property type="component" value="Unassembled WGS sequence"/>
</dbReference>
<keyword evidence="2" id="KW-0808">Transferase</keyword>
<dbReference type="GO" id="GO:0008168">
    <property type="term" value="F:methyltransferase activity"/>
    <property type="evidence" value="ECO:0007669"/>
    <property type="project" value="UniProtKB-KW"/>
</dbReference>
<dbReference type="RefSeq" id="WP_092330812.1">
    <property type="nucleotide sequence ID" value="NZ_FNCP01000004.1"/>
</dbReference>
<accession>A0A1G7VM33</accession>
<dbReference type="InterPro" id="IPR029063">
    <property type="entry name" value="SAM-dependent_MTases_sf"/>
</dbReference>
<protein>
    <submittedName>
        <fullName evidence="2">Methyltransferase domain-containing protein</fullName>
    </submittedName>
</protein>
<dbReference type="SUPFAM" id="SSF53335">
    <property type="entry name" value="S-adenosyl-L-methionine-dependent methyltransferases"/>
    <property type="match status" value="1"/>
</dbReference>
<dbReference type="AlphaFoldDB" id="A0A1G7VM33"/>
<dbReference type="GO" id="GO:0032259">
    <property type="term" value="P:methylation"/>
    <property type="evidence" value="ECO:0007669"/>
    <property type="project" value="UniProtKB-KW"/>
</dbReference>
<gene>
    <name evidence="2" type="ORF">SAMN05443529_104144</name>
</gene>
<dbReference type="EMBL" id="FNCP01000004">
    <property type="protein sequence ID" value="SDG59960.1"/>
    <property type="molecule type" value="Genomic_DNA"/>
</dbReference>
<name>A0A1G7VM33_9FIRM</name>
<evidence type="ECO:0000313" key="2">
    <source>
        <dbReference type="EMBL" id="SDG59960.1"/>
    </source>
</evidence>
<reference evidence="3" key="1">
    <citation type="submission" date="2016-10" db="EMBL/GenBank/DDBJ databases">
        <authorList>
            <person name="Varghese N."/>
            <person name="Submissions S."/>
        </authorList>
    </citation>
    <scope>NUCLEOTIDE SEQUENCE [LARGE SCALE GENOMIC DNA]</scope>
    <source>
        <strain evidence="3">DSM 8344</strain>
    </source>
</reference>
<dbReference type="CDD" id="cd02440">
    <property type="entry name" value="AdoMet_MTases"/>
    <property type="match status" value="1"/>
</dbReference>
<evidence type="ECO:0000313" key="3">
    <source>
        <dbReference type="Proteomes" id="UP000198656"/>
    </source>
</evidence>
<dbReference type="InterPro" id="IPR041698">
    <property type="entry name" value="Methyltransf_25"/>
</dbReference>
<dbReference type="STRING" id="1121419.SAMN05443529_104144"/>
<dbReference type="OrthoDB" id="47144at2"/>
<keyword evidence="3" id="KW-1185">Reference proteome</keyword>
<keyword evidence="2" id="KW-0489">Methyltransferase</keyword>
<proteinExistence type="predicted"/>
<sequence length="232" mass="26613">MNFEWNAQTIRWYEEANAYSGFFRKVADLIAPMLRSCTTLCDIGCGLGLLDLELSPSISSITCIDINLNALGALQKQVDARQISNIRPRLMDYRALKEDWDVICVSFFGSREVEEFLPHCRKLIAVVGKKQQTELYPEKYRKFLKNTPEKVEEFLKEKRIDYVLTEAAFEFGQPFHSRADAEDFLRTHCPAISAEDLSNFLLKSLKTTGDSRFPWVIPRLKSIGVFEIKGSL</sequence>
<evidence type="ECO:0000259" key="1">
    <source>
        <dbReference type="Pfam" id="PF13649"/>
    </source>
</evidence>
<feature type="domain" description="Methyltransferase" evidence="1">
    <location>
        <begin position="42"/>
        <end position="123"/>
    </location>
</feature>